<dbReference type="OrthoDB" id="95522at2"/>
<proteinExistence type="predicted"/>
<name>A0A7Z0PEE1_9FUSO</name>
<accession>A0A7Z0PEE1</accession>
<evidence type="ECO:0000313" key="2">
    <source>
        <dbReference type="EMBL" id="NYV27211.1"/>
    </source>
</evidence>
<dbReference type="RefSeq" id="WP_067321317.1">
    <property type="nucleotide sequence ID" value="NZ_JABMKT010000001.1"/>
</dbReference>
<gene>
    <name evidence="2" type="ORF">HP397_00020</name>
</gene>
<comment type="caution">
    <text evidence="2">The sequence shown here is derived from an EMBL/GenBank/DDBJ whole genome shotgun (WGS) entry which is preliminary data.</text>
</comment>
<protein>
    <submittedName>
        <fullName evidence="2">Uncharacterized protein</fullName>
    </submittedName>
</protein>
<evidence type="ECO:0000256" key="1">
    <source>
        <dbReference type="SAM" id="Phobius"/>
    </source>
</evidence>
<sequence length="160" mass="18961">MYNLKDKINEVKIINPDEKVKYRLSNTYFFRSFVLAGIIMFTIFYVGKDILSSEFSKDYVYLIIVLGLFVYIIFHLYTVFKFKIIVDKNNIIDDKNKLLVKDITKLSIRVMKISNKINENCLVITTKDNKEYVYRLNINNKFKFIKQISLLSNNEVIIEG</sequence>
<keyword evidence="3" id="KW-1185">Reference proteome</keyword>
<feature type="transmembrane region" description="Helical" evidence="1">
    <location>
        <begin position="28"/>
        <end position="47"/>
    </location>
</feature>
<reference evidence="2 3" key="1">
    <citation type="submission" date="2020-05" db="EMBL/GenBank/DDBJ databases">
        <title>Streptobacillus felis strain LHL191014123.</title>
        <authorList>
            <person name="Fawzy A."/>
            <person name="Rau J."/>
            <person name="Risse K."/>
            <person name="Schauerte N."/>
            <person name="Geiger C."/>
            <person name="Blom J."/>
            <person name="Imirzalioglu C."/>
            <person name="Falgenhauer J."/>
            <person name="Bach A."/>
            <person name="Herden C."/>
            <person name="Eisenberg T."/>
        </authorList>
    </citation>
    <scope>NUCLEOTIDE SEQUENCE [LARGE SCALE GENOMIC DNA]</scope>
    <source>
        <strain evidence="2 3">LHL191014123</strain>
    </source>
</reference>
<dbReference type="Proteomes" id="UP000526184">
    <property type="component" value="Unassembled WGS sequence"/>
</dbReference>
<dbReference type="EMBL" id="JABMKT010000001">
    <property type="protein sequence ID" value="NYV27211.1"/>
    <property type="molecule type" value="Genomic_DNA"/>
</dbReference>
<dbReference type="AlphaFoldDB" id="A0A7Z0PEE1"/>
<organism evidence="2 3">
    <name type="scientific">Streptobacillus felis</name>
    <dbReference type="NCBI Taxonomy" id="1384509"/>
    <lineage>
        <taxon>Bacteria</taxon>
        <taxon>Fusobacteriati</taxon>
        <taxon>Fusobacteriota</taxon>
        <taxon>Fusobacteriia</taxon>
        <taxon>Fusobacteriales</taxon>
        <taxon>Leptotrichiaceae</taxon>
        <taxon>Streptobacillus</taxon>
    </lineage>
</organism>
<keyword evidence="1" id="KW-0812">Transmembrane</keyword>
<keyword evidence="1" id="KW-0472">Membrane</keyword>
<feature type="transmembrane region" description="Helical" evidence="1">
    <location>
        <begin position="59"/>
        <end position="80"/>
    </location>
</feature>
<evidence type="ECO:0000313" key="3">
    <source>
        <dbReference type="Proteomes" id="UP000526184"/>
    </source>
</evidence>
<keyword evidence="1" id="KW-1133">Transmembrane helix</keyword>